<keyword evidence="7" id="KW-1185">Reference proteome</keyword>
<dbReference type="PhylomeDB" id="A7T040"/>
<evidence type="ECO:0000313" key="7">
    <source>
        <dbReference type="Proteomes" id="UP000001593"/>
    </source>
</evidence>
<dbReference type="InParanoid" id="A7T040"/>
<feature type="domain" description="Ubiquitin-like protease family profile" evidence="5">
    <location>
        <begin position="80"/>
        <end position="246"/>
    </location>
</feature>
<dbReference type="STRING" id="45351.A7T040"/>
<gene>
    <name evidence="6" type="ORF">NEMVEDRAFT_v1g220269</name>
</gene>
<dbReference type="AlphaFoldDB" id="A7T040"/>
<dbReference type="GO" id="GO:0005634">
    <property type="term" value="C:nucleus"/>
    <property type="evidence" value="ECO:0000318"/>
    <property type="project" value="GO_Central"/>
</dbReference>
<dbReference type="GO" id="GO:0006508">
    <property type="term" value="P:proteolysis"/>
    <property type="evidence" value="ECO:0007669"/>
    <property type="project" value="UniProtKB-KW"/>
</dbReference>
<dbReference type="KEGG" id="nve:5501482"/>
<sequence>MDIDSDLEICEMDEDGDSTRDSNDDTLSQGSGGDILIQLGLPEEIKNNLKEHCTEFECNTCTSTLVQLIIGEGVEFEGDPLINMRDLKEVEGKLPKDKMKWLSNFVIDSYLKIVKSESTNVEVFGWEEFERGVENKKLEELLKGKGNLLEKNMVLFPCNPVNSEHWFLGVVLPKEKTIVTIDSLPQDYIKPLATTQVDKMMFFLKEVDKSITIVQWSFYTNKPYEIPQQVNLFDCGVFTCIYARCLATKCKMVTQQDIPAYRLLMVRELHQKRLSPIPPLPIQKGELCLHGGK</sequence>
<dbReference type="InterPro" id="IPR038765">
    <property type="entry name" value="Papain-like_cys_pep_sf"/>
</dbReference>
<dbReference type="Proteomes" id="UP000001593">
    <property type="component" value="Unassembled WGS sequence"/>
</dbReference>
<dbReference type="HOGENOM" id="CLU_950927_0_0_1"/>
<comment type="similarity">
    <text evidence="1">Belongs to the peptidase C48 family.</text>
</comment>
<protein>
    <recommendedName>
        <fullName evidence="5">Ubiquitin-like protease family profile domain-containing protein</fullName>
    </recommendedName>
</protein>
<evidence type="ECO:0000313" key="6">
    <source>
        <dbReference type="EMBL" id="EDO30671.1"/>
    </source>
</evidence>
<dbReference type="EMBL" id="DS470000">
    <property type="protein sequence ID" value="EDO30671.1"/>
    <property type="molecule type" value="Genomic_DNA"/>
</dbReference>
<evidence type="ECO:0000256" key="2">
    <source>
        <dbReference type="ARBA" id="ARBA00022670"/>
    </source>
</evidence>
<dbReference type="OMA" id="SEFLEWE"/>
<evidence type="ECO:0000256" key="3">
    <source>
        <dbReference type="ARBA" id="ARBA00022801"/>
    </source>
</evidence>
<dbReference type="PROSITE" id="PS50600">
    <property type="entry name" value="ULP_PROTEASE"/>
    <property type="match status" value="1"/>
</dbReference>
<dbReference type="SUPFAM" id="SSF54001">
    <property type="entry name" value="Cysteine proteinases"/>
    <property type="match status" value="1"/>
</dbReference>
<dbReference type="Pfam" id="PF02902">
    <property type="entry name" value="Peptidase_C48"/>
    <property type="match status" value="1"/>
</dbReference>
<reference evidence="6 7" key="1">
    <citation type="journal article" date="2007" name="Science">
        <title>Sea anemone genome reveals ancestral eumetazoan gene repertoire and genomic organization.</title>
        <authorList>
            <person name="Putnam N.H."/>
            <person name="Srivastava M."/>
            <person name="Hellsten U."/>
            <person name="Dirks B."/>
            <person name="Chapman J."/>
            <person name="Salamov A."/>
            <person name="Terry A."/>
            <person name="Shapiro H."/>
            <person name="Lindquist E."/>
            <person name="Kapitonov V.V."/>
            <person name="Jurka J."/>
            <person name="Genikhovich G."/>
            <person name="Grigoriev I.V."/>
            <person name="Lucas S.M."/>
            <person name="Steele R.E."/>
            <person name="Finnerty J.R."/>
            <person name="Technau U."/>
            <person name="Martindale M.Q."/>
            <person name="Rokhsar D.S."/>
        </authorList>
    </citation>
    <scope>NUCLEOTIDE SEQUENCE [LARGE SCALE GENOMIC DNA]</scope>
    <source>
        <strain evidence="7">CH2 X CH6</strain>
    </source>
</reference>
<organism evidence="6 7">
    <name type="scientific">Nematostella vectensis</name>
    <name type="common">Starlet sea anemone</name>
    <dbReference type="NCBI Taxonomy" id="45351"/>
    <lineage>
        <taxon>Eukaryota</taxon>
        <taxon>Metazoa</taxon>
        <taxon>Cnidaria</taxon>
        <taxon>Anthozoa</taxon>
        <taxon>Hexacorallia</taxon>
        <taxon>Actiniaria</taxon>
        <taxon>Edwardsiidae</taxon>
        <taxon>Nematostella</taxon>
    </lineage>
</organism>
<dbReference type="GO" id="GO:0016929">
    <property type="term" value="F:deSUMOylase activity"/>
    <property type="evidence" value="ECO:0000318"/>
    <property type="project" value="GO_Central"/>
</dbReference>
<dbReference type="Gene3D" id="3.40.395.10">
    <property type="entry name" value="Adenoviral Proteinase, Chain A"/>
    <property type="match status" value="1"/>
</dbReference>
<accession>A7T040</accession>
<evidence type="ECO:0000259" key="5">
    <source>
        <dbReference type="PROSITE" id="PS50600"/>
    </source>
</evidence>
<proteinExistence type="inferred from homology"/>
<evidence type="ECO:0000256" key="1">
    <source>
        <dbReference type="ARBA" id="ARBA00005234"/>
    </source>
</evidence>
<dbReference type="GO" id="GO:0016926">
    <property type="term" value="P:protein desumoylation"/>
    <property type="evidence" value="ECO:0000318"/>
    <property type="project" value="GO_Central"/>
</dbReference>
<evidence type="ECO:0000256" key="4">
    <source>
        <dbReference type="ARBA" id="ARBA00022807"/>
    </source>
</evidence>
<keyword evidence="3" id="KW-0378">Hydrolase</keyword>
<keyword evidence="2" id="KW-0645">Protease</keyword>
<name>A7T040_NEMVE</name>
<dbReference type="PANTHER" id="PTHR12606:SF141">
    <property type="entry name" value="GH15225P-RELATED"/>
    <property type="match status" value="1"/>
</dbReference>
<dbReference type="PANTHER" id="PTHR12606">
    <property type="entry name" value="SENTRIN/SUMO-SPECIFIC PROTEASE"/>
    <property type="match status" value="1"/>
</dbReference>
<keyword evidence="4" id="KW-0788">Thiol protease</keyword>
<dbReference type="eggNOG" id="KOG0778">
    <property type="taxonomic scope" value="Eukaryota"/>
</dbReference>
<dbReference type="InterPro" id="IPR003653">
    <property type="entry name" value="Peptidase_C48_C"/>
</dbReference>